<dbReference type="Pfam" id="PF18962">
    <property type="entry name" value="Por_Secre_tail"/>
    <property type="match status" value="1"/>
</dbReference>
<dbReference type="Proteomes" id="UP000664144">
    <property type="component" value="Unassembled WGS sequence"/>
</dbReference>
<evidence type="ECO:0000259" key="1">
    <source>
        <dbReference type="Pfam" id="PF18962"/>
    </source>
</evidence>
<evidence type="ECO:0000313" key="2">
    <source>
        <dbReference type="EMBL" id="MBO0359585.1"/>
    </source>
</evidence>
<evidence type="ECO:0000313" key="3">
    <source>
        <dbReference type="Proteomes" id="UP000664144"/>
    </source>
</evidence>
<feature type="domain" description="Secretion system C-terminal sorting" evidence="1">
    <location>
        <begin position="566"/>
        <end position="633"/>
    </location>
</feature>
<dbReference type="InterPro" id="IPR026444">
    <property type="entry name" value="Secre_tail"/>
</dbReference>
<sequence>MATPIATPAAPQVELDFTAPESVAQLRFLNGVRVAFSSSAARSIAINSSLPGAEFEVSGAATSVQFNGPAAVQVTLAAGSQGSVTGSVTFNGAAHTIVAAGSESLLFGAGGSFTAGANFTGNAFGTTGTINSTIFQSGSVYTQLAGASPFGNTASAVARFDRGSRFVARSSPLAFSNRTFGTLELAANLTATGAGILNVLNDLEVTSGNANLNLTTVQLAGNLVINGGTISFGGPPNSIVRFNGTVLQSITGVGGNNPTFEGSLEVSNPTGLALLRPVQVNTGLILTNGTIRTTSSASLTLSASATVTGGSAISFIDGPLSREAMRAGQLTFPVGKGTAYRPLKLTVVVVPPATTTYTAEQNEGSPADQVLLGDIRSISRVRYFTVSPSPVPAAGTFSGTVELSFGADDRIANFNDPAFVMAKSEGGGWSNIGRSSTTNTTLVSAPFSSFSDFILASTNPDLLPLPVTLTRFEAERTPDGVELNWTTASETNSATFEAQRSTNGYSFTTIATVAGKGQSNSTQHYYALDRNSGTGINYYRLRQLDTDGTATFSPVVAVTSEQRVALYPIPAQNTLTVVAPTTNTQYRVLSTTGRVVLAGSIASTITVLDVAMLPVGLYQLEITSSAGRVVRKFTKTD</sequence>
<dbReference type="EMBL" id="JAFLQZ010000012">
    <property type="protein sequence ID" value="MBO0359585.1"/>
    <property type="molecule type" value="Genomic_DNA"/>
</dbReference>
<accession>A0A939EZV2</accession>
<dbReference type="RefSeq" id="WP_206985544.1">
    <property type="nucleotide sequence ID" value="NZ_JAFLQZ010000012.1"/>
</dbReference>
<dbReference type="AlphaFoldDB" id="A0A939EZV2"/>
<proteinExistence type="predicted"/>
<gene>
    <name evidence="2" type="ORF">J0X19_16620</name>
</gene>
<protein>
    <submittedName>
        <fullName evidence="2">T9SS type A sorting domain-containing protein</fullName>
    </submittedName>
</protein>
<dbReference type="NCBIfam" id="TIGR04183">
    <property type="entry name" value="Por_Secre_tail"/>
    <property type="match status" value="1"/>
</dbReference>
<comment type="caution">
    <text evidence="2">The sequence shown here is derived from an EMBL/GenBank/DDBJ whole genome shotgun (WGS) entry which is preliminary data.</text>
</comment>
<name>A0A939EZV2_9BACT</name>
<keyword evidence="3" id="KW-1185">Reference proteome</keyword>
<organism evidence="2 3">
    <name type="scientific">Hymenobacter telluris</name>
    <dbReference type="NCBI Taxonomy" id="2816474"/>
    <lineage>
        <taxon>Bacteria</taxon>
        <taxon>Pseudomonadati</taxon>
        <taxon>Bacteroidota</taxon>
        <taxon>Cytophagia</taxon>
        <taxon>Cytophagales</taxon>
        <taxon>Hymenobacteraceae</taxon>
        <taxon>Hymenobacter</taxon>
    </lineage>
</organism>
<reference evidence="2" key="1">
    <citation type="submission" date="2021-03" db="EMBL/GenBank/DDBJ databases">
        <authorList>
            <person name="Kim M.K."/>
        </authorList>
    </citation>
    <scope>NUCLEOTIDE SEQUENCE</scope>
    <source>
        <strain evidence="2">BT186</strain>
    </source>
</reference>